<dbReference type="EMBL" id="JARKNE010000003">
    <property type="protein sequence ID" value="KAK5841350.1"/>
    <property type="molecule type" value="Genomic_DNA"/>
</dbReference>
<reference evidence="1 2" key="1">
    <citation type="submission" date="2023-03" db="EMBL/GenBank/DDBJ databases">
        <title>WGS of Gossypium arboreum.</title>
        <authorList>
            <person name="Yu D."/>
        </authorList>
    </citation>
    <scope>NUCLEOTIDE SEQUENCE [LARGE SCALE GENOMIC DNA]</scope>
    <source>
        <tissue evidence="1">Leaf</tissue>
    </source>
</reference>
<gene>
    <name evidence="1" type="ORF">PVK06_010260</name>
</gene>
<sequence length="83" mass="9440">MASSNIVSNVSGTGLCSWDNLPKLKRLRQAQEIIEEFWNLGYNDELQDFIKSQHISLGQLEMIRLKVIARELCNGHSILGLVR</sequence>
<proteinExistence type="predicted"/>
<name>A0ABR0QPX1_GOSAR</name>
<evidence type="ECO:0000313" key="2">
    <source>
        <dbReference type="Proteomes" id="UP001358586"/>
    </source>
</evidence>
<dbReference type="Proteomes" id="UP001358586">
    <property type="component" value="Chromosome 3"/>
</dbReference>
<accession>A0ABR0QPX1</accession>
<protein>
    <submittedName>
        <fullName evidence="1">Uncharacterized protein</fullName>
    </submittedName>
</protein>
<comment type="caution">
    <text evidence="1">The sequence shown here is derived from an EMBL/GenBank/DDBJ whole genome shotgun (WGS) entry which is preliminary data.</text>
</comment>
<evidence type="ECO:0000313" key="1">
    <source>
        <dbReference type="EMBL" id="KAK5841350.1"/>
    </source>
</evidence>
<organism evidence="1 2">
    <name type="scientific">Gossypium arboreum</name>
    <name type="common">Tree cotton</name>
    <name type="synonym">Gossypium nanking</name>
    <dbReference type="NCBI Taxonomy" id="29729"/>
    <lineage>
        <taxon>Eukaryota</taxon>
        <taxon>Viridiplantae</taxon>
        <taxon>Streptophyta</taxon>
        <taxon>Embryophyta</taxon>
        <taxon>Tracheophyta</taxon>
        <taxon>Spermatophyta</taxon>
        <taxon>Magnoliopsida</taxon>
        <taxon>eudicotyledons</taxon>
        <taxon>Gunneridae</taxon>
        <taxon>Pentapetalae</taxon>
        <taxon>rosids</taxon>
        <taxon>malvids</taxon>
        <taxon>Malvales</taxon>
        <taxon>Malvaceae</taxon>
        <taxon>Malvoideae</taxon>
        <taxon>Gossypium</taxon>
    </lineage>
</organism>
<keyword evidence="2" id="KW-1185">Reference proteome</keyword>